<feature type="domain" description="PPM-type phosphatase" evidence="11">
    <location>
        <begin position="126"/>
        <end position="457"/>
    </location>
</feature>
<evidence type="ECO:0000256" key="7">
    <source>
        <dbReference type="ARBA" id="ARBA00022912"/>
    </source>
</evidence>
<dbReference type="SUPFAM" id="SSF81606">
    <property type="entry name" value="PP2C-like"/>
    <property type="match status" value="1"/>
</dbReference>
<evidence type="ECO:0000256" key="8">
    <source>
        <dbReference type="ARBA" id="ARBA00023211"/>
    </source>
</evidence>
<name>A0ABR0XHM5_REHGL</name>
<evidence type="ECO:0000313" key="13">
    <source>
        <dbReference type="Proteomes" id="UP001318860"/>
    </source>
</evidence>
<dbReference type="SMART" id="SM00332">
    <property type="entry name" value="PP2Cc"/>
    <property type="match status" value="1"/>
</dbReference>
<evidence type="ECO:0000256" key="2">
    <source>
        <dbReference type="ARBA" id="ARBA00001946"/>
    </source>
</evidence>
<dbReference type="InterPro" id="IPR015655">
    <property type="entry name" value="PP2C"/>
</dbReference>
<evidence type="ECO:0000256" key="9">
    <source>
        <dbReference type="RuleBase" id="RU003465"/>
    </source>
</evidence>
<evidence type="ECO:0000256" key="5">
    <source>
        <dbReference type="ARBA" id="ARBA00022801"/>
    </source>
</evidence>
<dbReference type="PROSITE" id="PS01032">
    <property type="entry name" value="PPM_1"/>
    <property type="match status" value="1"/>
</dbReference>
<dbReference type="InterPro" id="IPR001932">
    <property type="entry name" value="PPM-type_phosphatase-like_dom"/>
</dbReference>
<dbReference type="InterPro" id="IPR000222">
    <property type="entry name" value="PP2C_BS"/>
</dbReference>
<evidence type="ECO:0000256" key="4">
    <source>
        <dbReference type="ARBA" id="ARBA00022723"/>
    </source>
</evidence>
<dbReference type="InterPro" id="IPR036457">
    <property type="entry name" value="PPM-type-like_dom_sf"/>
</dbReference>
<comment type="caution">
    <text evidence="12">The sequence shown here is derived from an EMBL/GenBank/DDBJ whole genome shotgun (WGS) entry which is preliminary data.</text>
</comment>
<protein>
    <recommendedName>
        <fullName evidence="3">protein-serine/threonine phosphatase</fullName>
        <ecNumber evidence="3">3.1.3.16</ecNumber>
    </recommendedName>
</protein>
<accession>A0ABR0XHM5</accession>
<organism evidence="12 13">
    <name type="scientific">Rehmannia glutinosa</name>
    <name type="common">Chinese foxglove</name>
    <dbReference type="NCBI Taxonomy" id="99300"/>
    <lineage>
        <taxon>Eukaryota</taxon>
        <taxon>Viridiplantae</taxon>
        <taxon>Streptophyta</taxon>
        <taxon>Embryophyta</taxon>
        <taxon>Tracheophyta</taxon>
        <taxon>Spermatophyta</taxon>
        <taxon>Magnoliopsida</taxon>
        <taxon>eudicotyledons</taxon>
        <taxon>Gunneridae</taxon>
        <taxon>Pentapetalae</taxon>
        <taxon>asterids</taxon>
        <taxon>lamiids</taxon>
        <taxon>Lamiales</taxon>
        <taxon>Orobanchaceae</taxon>
        <taxon>Rehmannieae</taxon>
        <taxon>Rehmannia</taxon>
    </lineage>
</organism>
<keyword evidence="13" id="KW-1185">Reference proteome</keyword>
<dbReference type="Gene3D" id="3.60.40.10">
    <property type="entry name" value="PPM-type phosphatase domain"/>
    <property type="match status" value="1"/>
</dbReference>
<dbReference type="Proteomes" id="UP001318860">
    <property type="component" value="Unassembled WGS sequence"/>
</dbReference>
<dbReference type="EC" id="3.1.3.16" evidence="3"/>
<gene>
    <name evidence="12" type="ORF">DH2020_005842</name>
</gene>
<comment type="cofactor">
    <cofactor evidence="1">
        <name>Mn(2+)</name>
        <dbReference type="ChEBI" id="CHEBI:29035"/>
    </cofactor>
</comment>
<evidence type="ECO:0000256" key="6">
    <source>
        <dbReference type="ARBA" id="ARBA00022842"/>
    </source>
</evidence>
<proteinExistence type="inferred from homology"/>
<evidence type="ECO:0000256" key="10">
    <source>
        <dbReference type="SAM" id="MobiDB-lite"/>
    </source>
</evidence>
<evidence type="ECO:0000259" key="11">
    <source>
        <dbReference type="PROSITE" id="PS51746"/>
    </source>
</evidence>
<dbReference type="CDD" id="cd00143">
    <property type="entry name" value="PP2Cc"/>
    <property type="match status" value="1"/>
</dbReference>
<evidence type="ECO:0000256" key="3">
    <source>
        <dbReference type="ARBA" id="ARBA00013081"/>
    </source>
</evidence>
<reference evidence="12 13" key="1">
    <citation type="journal article" date="2021" name="Comput. Struct. Biotechnol. J.">
        <title>De novo genome assembly of the potent medicinal plant Rehmannia glutinosa using nanopore technology.</title>
        <authorList>
            <person name="Ma L."/>
            <person name="Dong C."/>
            <person name="Song C."/>
            <person name="Wang X."/>
            <person name="Zheng X."/>
            <person name="Niu Y."/>
            <person name="Chen S."/>
            <person name="Feng W."/>
        </authorList>
    </citation>
    <scope>NUCLEOTIDE SEQUENCE [LARGE SCALE GENOMIC DNA]</scope>
    <source>
        <strain evidence="12">DH-2019</strain>
    </source>
</reference>
<sequence>MADVARARAYYSRYMGSNAANNRSSMERSRARRRRRVEMMRRNASAAAAANGGGVVIRDRSLPPEEVSNVVVGIPVAVGGIPLMPAGNGGVLISYESMQYAVPPAAAAGGPVPAAAEAERGNAVPVVGAVAVAGRQREMEDAVTVETCLCPPAINGFLPVHYFGVYDGHGGPHFAIMCKEKMHEILKDELLVGIGASYPRGIAAATDESVLQEWWRTILSRCYSRTEMLALHTCGCGSFGFRCRCGRGRVTFSGSTAVAVVLTENHIVVGNCGDSRAVLYRGGRVVPLTFDHKLVSEYSQYEVQKPDRADEKARIQASGGRVFYTDTARVEGVLAMSRAIGDSYLKPYVISEPEVTFTRRDEEDEFMILGSDGLWDVVPDRHGWPKVVRQCLKEPPRDTVANTVGSDDQDFNFGPPENEGPGGSVFPSRSASAASLLTRLAVARNSCDNICVAVVDLKRTAVRGGGVGGANVA</sequence>
<keyword evidence="7 9" id="KW-0904">Protein phosphatase</keyword>
<evidence type="ECO:0000256" key="1">
    <source>
        <dbReference type="ARBA" id="ARBA00001936"/>
    </source>
</evidence>
<feature type="region of interest" description="Disordered" evidence="10">
    <location>
        <begin position="402"/>
        <end position="428"/>
    </location>
</feature>
<keyword evidence="6" id="KW-0460">Magnesium</keyword>
<dbReference type="PANTHER" id="PTHR47992">
    <property type="entry name" value="PROTEIN PHOSPHATASE"/>
    <property type="match status" value="1"/>
</dbReference>
<dbReference type="EMBL" id="JABTTQ020000004">
    <property type="protein sequence ID" value="KAK6158528.1"/>
    <property type="molecule type" value="Genomic_DNA"/>
</dbReference>
<dbReference type="Pfam" id="PF00481">
    <property type="entry name" value="PP2C"/>
    <property type="match status" value="1"/>
</dbReference>
<keyword evidence="5 9" id="KW-0378">Hydrolase</keyword>
<keyword evidence="8" id="KW-0464">Manganese</keyword>
<dbReference type="PROSITE" id="PS51746">
    <property type="entry name" value="PPM_2"/>
    <property type="match status" value="1"/>
</dbReference>
<comment type="similarity">
    <text evidence="9">Belongs to the PP2C family.</text>
</comment>
<evidence type="ECO:0000313" key="12">
    <source>
        <dbReference type="EMBL" id="KAK6158528.1"/>
    </source>
</evidence>
<comment type="cofactor">
    <cofactor evidence="2">
        <name>Mg(2+)</name>
        <dbReference type="ChEBI" id="CHEBI:18420"/>
    </cofactor>
</comment>
<keyword evidence="4" id="KW-0479">Metal-binding</keyword>